<dbReference type="PROSITE" id="PS50234">
    <property type="entry name" value="VWFA"/>
    <property type="match status" value="1"/>
</dbReference>
<name>A0A1Q9AZB3_9HYPH</name>
<dbReference type="EMBL" id="MKIP01000034">
    <property type="protein sequence ID" value="OLP61024.1"/>
    <property type="molecule type" value="Genomic_DNA"/>
</dbReference>
<proteinExistence type="predicted"/>
<sequence length="397" mass="41274">MVHRARLRAALAAFMRAKAGNFGVTAAIALPIAFGAGGVAIDMTNMVRARSTLQDAADAAALAASSALANKTMSSDQAKLVARDFFRTQMRNWRSSSTAEDDAASERLAQSLGIDIDQQAMPGNGTRYVVTISADMPVKISGLTRMLGATDAVVHASSISKGTTSTQNAVSMYLVLDRSGSMGDRTNQRDPNSSCAAGNTATSCNLTKINSLKLAVSSLFTQLKNSDPDSSYVRTGAVSYSTSMYTPSPLAWGTATAMSYVNALSAGGNTDSSDAFVMAYNSLVTADENKAHLNKNGLVPKKTIVFMTDGENNYFGKNKDSSGASDSATLSACKQAKSAGMEVYTVAFMAPAAGKKLLSSCATDAAHFFPADDAAGLMSAFKTIGLNTASLAVTLAH</sequence>
<keyword evidence="3" id="KW-1185">Reference proteome</keyword>
<comment type="caution">
    <text evidence="2">The sequence shown here is derived from an EMBL/GenBank/DDBJ whole genome shotgun (WGS) entry which is preliminary data.</text>
</comment>
<dbReference type="Pfam" id="PF13400">
    <property type="entry name" value="Tad"/>
    <property type="match status" value="1"/>
</dbReference>
<protein>
    <recommendedName>
        <fullName evidence="1">VWFA domain-containing protein</fullName>
    </recommendedName>
</protein>
<dbReference type="Pfam" id="PF00092">
    <property type="entry name" value="VWA"/>
    <property type="match status" value="1"/>
</dbReference>
<dbReference type="Gene3D" id="3.40.50.410">
    <property type="entry name" value="von Willebrand factor, type A domain"/>
    <property type="match status" value="1"/>
</dbReference>
<dbReference type="AlphaFoldDB" id="A0A1Q9AZB3"/>
<accession>A0A1Q9AZB3</accession>
<dbReference type="InterPro" id="IPR036465">
    <property type="entry name" value="vWFA_dom_sf"/>
</dbReference>
<dbReference type="RefSeq" id="WP_075626916.1">
    <property type="nucleotide sequence ID" value="NZ_FOAM01000006.1"/>
</dbReference>
<organism evidence="2 3">
    <name type="scientific">Xaviernesmea oryzae</name>
    <dbReference type="NCBI Taxonomy" id="464029"/>
    <lineage>
        <taxon>Bacteria</taxon>
        <taxon>Pseudomonadati</taxon>
        <taxon>Pseudomonadota</taxon>
        <taxon>Alphaproteobacteria</taxon>
        <taxon>Hyphomicrobiales</taxon>
        <taxon>Rhizobiaceae</taxon>
        <taxon>Rhizobium/Agrobacterium group</taxon>
        <taxon>Xaviernesmea</taxon>
    </lineage>
</organism>
<evidence type="ECO:0000313" key="2">
    <source>
        <dbReference type="EMBL" id="OLP61024.1"/>
    </source>
</evidence>
<dbReference type="Proteomes" id="UP000186364">
    <property type="component" value="Unassembled WGS sequence"/>
</dbReference>
<dbReference type="OrthoDB" id="7522752at2"/>
<feature type="domain" description="VWFA" evidence="1">
    <location>
        <begin position="171"/>
        <end position="384"/>
    </location>
</feature>
<reference evidence="2 3" key="1">
    <citation type="submission" date="2016-09" db="EMBL/GenBank/DDBJ databases">
        <title>Rhizobium sp. nov., a novel species isolated from the rice rhizosphere.</title>
        <authorList>
            <person name="Zhao J."/>
            <person name="Zhang X."/>
        </authorList>
    </citation>
    <scope>NUCLEOTIDE SEQUENCE [LARGE SCALE GENOMIC DNA]</scope>
    <source>
        <strain evidence="2 3">1.7048</strain>
    </source>
</reference>
<dbReference type="SMART" id="SM00327">
    <property type="entry name" value="VWA"/>
    <property type="match status" value="1"/>
</dbReference>
<dbReference type="InterPro" id="IPR028087">
    <property type="entry name" value="Tad_N"/>
</dbReference>
<evidence type="ECO:0000313" key="3">
    <source>
        <dbReference type="Proteomes" id="UP000186364"/>
    </source>
</evidence>
<dbReference type="SUPFAM" id="SSF53300">
    <property type="entry name" value="vWA-like"/>
    <property type="match status" value="1"/>
</dbReference>
<evidence type="ECO:0000259" key="1">
    <source>
        <dbReference type="PROSITE" id="PS50234"/>
    </source>
</evidence>
<dbReference type="CDD" id="cd00198">
    <property type="entry name" value="vWFA"/>
    <property type="match status" value="1"/>
</dbReference>
<dbReference type="InterPro" id="IPR002035">
    <property type="entry name" value="VWF_A"/>
</dbReference>
<gene>
    <name evidence="2" type="ORF">BJF93_02890</name>
</gene>